<comment type="similarity">
    <text evidence="1">Belongs to the glycosyl hydrolase 8 (cellulase D) family.</text>
</comment>
<dbReference type="InterPro" id="IPR012341">
    <property type="entry name" value="6hp_glycosidase-like_sf"/>
</dbReference>
<comment type="caution">
    <text evidence="4">The sequence shown here is derived from an EMBL/GenBank/DDBJ whole genome shotgun (WGS) entry which is preliminary data.</text>
</comment>
<reference evidence="4" key="1">
    <citation type="submission" date="2020-12" db="EMBL/GenBank/DDBJ databases">
        <title>Metabolic potential, ecology and presence of endohyphal bacteria is reflected in genomic diversity of Mucoromycotina.</title>
        <authorList>
            <person name="Muszewska A."/>
            <person name="Okrasinska A."/>
            <person name="Steczkiewicz K."/>
            <person name="Drgas O."/>
            <person name="Orlowska M."/>
            <person name="Perlinska-Lenart U."/>
            <person name="Aleksandrzak-Piekarczyk T."/>
            <person name="Szatraj K."/>
            <person name="Zielenkiewicz U."/>
            <person name="Pilsyk S."/>
            <person name="Malc E."/>
            <person name="Mieczkowski P."/>
            <person name="Kruszewska J.S."/>
            <person name="Biernat P."/>
            <person name="Pawlowska J."/>
        </authorList>
    </citation>
    <scope>NUCLEOTIDE SEQUENCE</scope>
    <source>
        <strain evidence="4">WA0000017839</strain>
    </source>
</reference>
<evidence type="ECO:0000256" key="2">
    <source>
        <dbReference type="ARBA" id="ARBA00022801"/>
    </source>
</evidence>
<dbReference type="InterPro" id="IPR002037">
    <property type="entry name" value="Glyco_hydro_8"/>
</dbReference>
<dbReference type="Pfam" id="PF01270">
    <property type="entry name" value="Glyco_hydro_8"/>
    <property type="match status" value="1"/>
</dbReference>
<evidence type="ECO:0000256" key="1">
    <source>
        <dbReference type="ARBA" id="ARBA00009209"/>
    </source>
</evidence>
<organism evidence="4 5">
    <name type="scientific">Mucor saturninus</name>
    <dbReference type="NCBI Taxonomy" id="64648"/>
    <lineage>
        <taxon>Eukaryota</taxon>
        <taxon>Fungi</taxon>
        <taxon>Fungi incertae sedis</taxon>
        <taxon>Mucoromycota</taxon>
        <taxon>Mucoromycotina</taxon>
        <taxon>Mucoromycetes</taxon>
        <taxon>Mucorales</taxon>
        <taxon>Mucorineae</taxon>
        <taxon>Mucoraceae</taxon>
        <taxon>Mucor</taxon>
    </lineage>
</organism>
<evidence type="ECO:0000256" key="3">
    <source>
        <dbReference type="ARBA" id="ARBA00023295"/>
    </source>
</evidence>
<dbReference type="AlphaFoldDB" id="A0A8H7R3Q8"/>
<protein>
    <recommendedName>
        <fullName evidence="6">Cellulase</fullName>
    </recommendedName>
</protein>
<keyword evidence="2" id="KW-0378">Hydrolase</keyword>
<proteinExistence type="inferred from homology"/>
<dbReference type="EMBL" id="JAEPRD010000048">
    <property type="protein sequence ID" value="KAG2203912.1"/>
    <property type="molecule type" value="Genomic_DNA"/>
</dbReference>
<gene>
    <name evidence="4" type="ORF">INT47_007495</name>
</gene>
<dbReference type="PRINTS" id="PR00735">
    <property type="entry name" value="GLHYDRLASE8"/>
</dbReference>
<evidence type="ECO:0008006" key="6">
    <source>
        <dbReference type="Google" id="ProtNLM"/>
    </source>
</evidence>
<dbReference type="InterPro" id="IPR008928">
    <property type="entry name" value="6-hairpin_glycosidase_sf"/>
</dbReference>
<name>A0A8H7R3Q8_9FUNG</name>
<dbReference type="OrthoDB" id="2541080at2759"/>
<dbReference type="Proteomes" id="UP000603453">
    <property type="component" value="Unassembled WGS sequence"/>
</dbReference>
<evidence type="ECO:0000313" key="4">
    <source>
        <dbReference type="EMBL" id="KAG2203912.1"/>
    </source>
</evidence>
<dbReference type="Gene3D" id="1.50.10.10">
    <property type="match status" value="1"/>
</dbReference>
<sequence>MTNTEQAYGKWRSKYMKTYKNGLYVYYKEKSEGSSAMTCSEAHGYGMLIAVLKRNKQDFDGLYRYFQSWKNKRGLMQWQQKSSGNGTFVPGDEGGENSATDGDIDITTALFLAAKVWGKGEIDYRAAATSLASNLWKYCFNHSTFLPLVGDWASAGDSAHVLTRPSDFILSGFLTFYNEDKARQETWAKVISAVIKTYQAQLVLHPDTGLVADFLTLDSKTKTYKPVTKQVLESKHDPDYNWNSCRVPWRLAHYFKLSKDEKVRPILEAEAKFFGDLLTRGRNDTECPIRAGYYLNGKSYVNYSDKAFNAPVSFLFRTLGQTQQLQQIMKYINKDTESSYYGDTIAMLGYLQAENSRFRILFSTCTLLVAADNSLIAVNNPVANQVLTPGQQVIVQYTVNGIPPNGKHVTQEIPNYPDSMDVIFRWTGKNSISNEFIALNGLNTDPYPGSLKNQVYSHRWKLPNCHFFRRYQPSEWTFAMIFQTQYSESLPVPVNHHNATKKIVVVPLGPKQSNITLPLSVVFNATLMADPHHKGC</sequence>
<accession>A0A8H7R3Q8</accession>
<dbReference type="GO" id="GO:0005975">
    <property type="term" value="P:carbohydrate metabolic process"/>
    <property type="evidence" value="ECO:0007669"/>
    <property type="project" value="InterPro"/>
</dbReference>
<keyword evidence="5" id="KW-1185">Reference proteome</keyword>
<evidence type="ECO:0000313" key="5">
    <source>
        <dbReference type="Proteomes" id="UP000603453"/>
    </source>
</evidence>
<dbReference type="GO" id="GO:0004553">
    <property type="term" value="F:hydrolase activity, hydrolyzing O-glycosyl compounds"/>
    <property type="evidence" value="ECO:0007669"/>
    <property type="project" value="InterPro"/>
</dbReference>
<dbReference type="SUPFAM" id="SSF48208">
    <property type="entry name" value="Six-hairpin glycosidases"/>
    <property type="match status" value="1"/>
</dbReference>
<keyword evidence="3" id="KW-0326">Glycosidase</keyword>